<dbReference type="InterPro" id="IPR014710">
    <property type="entry name" value="RmlC-like_jellyroll"/>
</dbReference>
<protein>
    <submittedName>
        <fullName evidence="2">Crp/Fnr family transcriptional regulator</fullName>
    </submittedName>
</protein>
<dbReference type="Proteomes" id="UP000634134">
    <property type="component" value="Unassembled WGS sequence"/>
</dbReference>
<dbReference type="InterPro" id="IPR018490">
    <property type="entry name" value="cNMP-bd_dom_sf"/>
</dbReference>
<name>A0ABR9WMC3_9BACT</name>
<dbReference type="InterPro" id="IPR000595">
    <property type="entry name" value="cNMP-bd_dom"/>
</dbReference>
<evidence type="ECO:0000313" key="3">
    <source>
        <dbReference type="Proteomes" id="UP000634134"/>
    </source>
</evidence>
<dbReference type="SUPFAM" id="SSF51206">
    <property type="entry name" value="cAMP-binding domain-like"/>
    <property type="match status" value="1"/>
</dbReference>
<evidence type="ECO:0000313" key="2">
    <source>
        <dbReference type="EMBL" id="MBE9466642.1"/>
    </source>
</evidence>
<organism evidence="2 3">
    <name type="scientific">Dyadobacter subterraneus</name>
    <dbReference type="NCBI Taxonomy" id="2773304"/>
    <lineage>
        <taxon>Bacteria</taxon>
        <taxon>Pseudomonadati</taxon>
        <taxon>Bacteroidota</taxon>
        <taxon>Cytophagia</taxon>
        <taxon>Cytophagales</taxon>
        <taxon>Spirosomataceae</taxon>
        <taxon>Dyadobacter</taxon>
    </lineage>
</organism>
<keyword evidence="3" id="KW-1185">Reference proteome</keyword>
<evidence type="ECO:0000259" key="1">
    <source>
        <dbReference type="Pfam" id="PF00027"/>
    </source>
</evidence>
<feature type="domain" description="Cyclic nucleotide-binding" evidence="1">
    <location>
        <begin position="30"/>
        <end position="115"/>
    </location>
</feature>
<dbReference type="EMBL" id="JACYGY010000004">
    <property type="protein sequence ID" value="MBE9466642.1"/>
    <property type="molecule type" value="Genomic_DNA"/>
</dbReference>
<dbReference type="RefSeq" id="WP_194124926.1">
    <property type="nucleotide sequence ID" value="NZ_JACYGY010000004.1"/>
</dbReference>
<dbReference type="Gene3D" id="2.60.120.10">
    <property type="entry name" value="Jelly Rolls"/>
    <property type="match status" value="1"/>
</dbReference>
<comment type="caution">
    <text evidence="2">The sequence shown here is derived from an EMBL/GenBank/DDBJ whole genome shotgun (WGS) entry which is preliminary data.</text>
</comment>
<gene>
    <name evidence="2" type="ORF">IEE83_32665</name>
</gene>
<reference evidence="3" key="1">
    <citation type="submission" date="2023-07" db="EMBL/GenBank/DDBJ databases">
        <title>Dyadobacter sp. nov 'subterranea' isolated from contaminted grondwater.</title>
        <authorList>
            <person name="Szabo I."/>
            <person name="Al-Omari J."/>
            <person name="Szerdahelyi S.G."/>
            <person name="Rado J."/>
        </authorList>
    </citation>
    <scope>NUCLEOTIDE SEQUENCE [LARGE SCALE GENOMIC DNA]</scope>
    <source>
        <strain evidence="3">UP-52</strain>
    </source>
</reference>
<dbReference type="CDD" id="cd00038">
    <property type="entry name" value="CAP_ED"/>
    <property type="match status" value="1"/>
</dbReference>
<accession>A0ABR9WMC3</accession>
<proteinExistence type="predicted"/>
<dbReference type="Pfam" id="PF00027">
    <property type="entry name" value="cNMP_binding"/>
    <property type="match status" value="1"/>
</dbReference>
<sequence>MFEVFKKYILEKVNLTEEELALIRSYSVIKKLRRRQYLLQEGEVNRYKAFITKGCLRQYRIGDNGEEHIMRFGIETWWMSDMESYTSISPSKSFIDALEESEVLMWAKEDWDELLIKIPKIGEFQESLLNRSFNAKENRIHVTISYTAEQKYSDFITSFPEIYNRVPLHMIASYLGISRETLSRIRHHFALKPEFNHK</sequence>